<proteinExistence type="predicted"/>
<evidence type="ECO:0000256" key="2">
    <source>
        <dbReference type="ARBA" id="ARBA00023239"/>
    </source>
</evidence>
<accession>A0A6J7U7G0</accession>
<dbReference type="InterPro" id="IPR050197">
    <property type="entry name" value="Aldolase_class_II_sugar_metab"/>
</dbReference>
<keyword evidence="2" id="KW-0456">Lyase</keyword>
<dbReference type="Pfam" id="PF00596">
    <property type="entry name" value="Aldolase_II"/>
    <property type="match status" value="1"/>
</dbReference>
<dbReference type="GO" id="GO:0016832">
    <property type="term" value="F:aldehyde-lyase activity"/>
    <property type="evidence" value="ECO:0007669"/>
    <property type="project" value="TreeGrafter"/>
</dbReference>
<keyword evidence="1" id="KW-0479">Metal-binding</keyword>
<dbReference type="SUPFAM" id="SSF53639">
    <property type="entry name" value="AraD/HMP-PK domain-like"/>
    <property type="match status" value="1"/>
</dbReference>
<dbReference type="InterPro" id="IPR001303">
    <property type="entry name" value="Aldolase_II/adducin_N"/>
</dbReference>
<dbReference type="Gene3D" id="3.40.225.10">
    <property type="entry name" value="Class II aldolase/adducin N-terminal domain"/>
    <property type="match status" value="1"/>
</dbReference>
<sequence length="247" mass="27287">MALLERGLGEGNLMSSMSQRDQLVALARTLHREGYNDHATGHITIRQPNNTFLVNPFELTWDELRSSDILEMDNQGNQLSGNYSITPAITLHIELHKARHDLHVALHGHPLWATAWASALRIPPIYDQTSALAGNNVVIYDAYGGSVDAEEQARSAVLAMGTSHTALLAHHGVFVAAESVSLAYMWASTIEWRARRAWQVEALGGTKPIDDTVVNSLHDFVVSNISMFPTFEAAIRAELRHDPNMFA</sequence>
<reference evidence="4" key="1">
    <citation type="submission" date="2020-05" db="EMBL/GenBank/DDBJ databases">
        <authorList>
            <person name="Chiriac C."/>
            <person name="Salcher M."/>
            <person name="Ghai R."/>
            <person name="Kavagutti S V."/>
        </authorList>
    </citation>
    <scope>NUCLEOTIDE SEQUENCE</scope>
</reference>
<dbReference type="InterPro" id="IPR036409">
    <property type="entry name" value="Aldolase_II/adducin_N_sf"/>
</dbReference>
<dbReference type="GO" id="GO:0046872">
    <property type="term" value="F:metal ion binding"/>
    <property type="evidence" value="ECO:0007669"/>
    <property type="project" value="UniProtKB-KW"/>
</dbReference>
<dbReference type="PANTHER" id="PTHR22789">
    <property type="entry name" value="FUCULOSE PHOSPHATE ALDOLASE"/>
    <property type="match status" value="1"/>
</dbReference>
<protein>
    <submittedName>
        <fullName evidence="4">Unannotated protein</fullName>
    </submittedName>
</protein>
<evidence type="ECO:0000259" key="3">
    <source>
        <dbReference type="SMART" id="SM01007"/>
    </source>
</evidence>
<evidence type="ECO:0000313" key="4">
    <source>
        <dbReference type="EMBL" id="CAB5062444.1"/>
    </source>
</evidence>
<gene>
    <name evidence="4" type="ORF">UFOPK4337_01170</name>
</gene>
<dbReference type="AlphaFoldDB" id="A0A6J7U7G0"/>
<dbReference type="PANTHER" id="PTHR22789:SF0">
    <property type="entry name" value="3-OXO-TETRONATE 4-PHOSPHATE DECARBOXYLASE-RELATED"/>
    <property type="match status" value="1"/>
</dbReference>
<organism evidence="4">
    <name type="scientific">freshwater metagenome</name>
    <dbReference type="NCBI Taxonomy" id="449393"/>
    <lineage>
        <taxon>unclassified sequences</taxon>
        <taxon>metagenomes</taxon>
        <taxon>ecological metagenomes</taxon>
    </lineage>
</organism>
<evidence type="ECO:0000256" key="1">
    <source>
        <dbReference type="ARBA" id="ARBA00022723"/>
    </source>
</evidence>
<dbReference type="GO" id="GO:0005829">
    <property type="term" value="C:cytosol"/>
    <property type="evidence" value="ECO:0007669"/>
    <property type="project" value="TreeGrafter"/>
</dbReference>
<dbReference type="SMART" id="SM01007">
    <property type="entry name" value="Aldolase_II"/>
    <property type="match status" value="1"/>
</dbReference>
<dbReference type="EMBL" id="CAFBQM010000072">
    <property type="protein sequence ID" value="CAB5062444.1"/>
    <property type="molecule type" value="Genomic_DNA"/>
</dbReference>
<feature type="domain" description="Class II aldolase/adducin N-terminal" evidence="3">
    <location>
        <begin position="21"/>
        <end position="198"/>
    </location>
</feature>
<dbReference type="GO" id="GO:0019323">
    <property type="term" value="P:pentose catabolic process"/>
    <property type="evidence" value="ECO:0007669"/>
    <property type="project" value="TreeGrafter"/>
</dbReference>
<name>A0A6J7U7G0_9ZZZZ</name>